<protein>
    <submittedName>
        <fullName evidence="1">Uncharacterized protein</fullName>
    </submittedName>
</protein>
<keyword evidence="2" id="KW-1185">Reference proteome</keyword>
<name>A0A4Y8S4G8_9SPHI</name>
<evidence type="ECO:0000313" key="1">
    <source>
        <dbReference type="EMBL" id="TFF33314.1"/>
    </source>
</evidence>
<dbReference type="Proteomes" id="UP000297540">
    <property type="component" value="Unassembled WGS sequence"/>
</dbReference>
<dbReference type="AlphaFoldDB" id="A0A4Y8S4G8"/>
<sequence length="153" mass="17328">MKKYQFWIALIVLVTIGPAKVSAQSLKDSLTNQPDKVLAISMRISNHKAAQLRAAMEVNRYSLDTLFKNKSLKAYDRQKRLLQLLNEREIAVRKVLTQSEIARLDTVINSFADTIRAKKIKELTDKNTGELEKVPHRALTNAEAKALGHANFQ</sequence>
<evidence type="ECO:0000313" key="2">
    <source>
        <dbReference type="Proteomes" id="UP000297540"/>
    </source>
</evidence>
<organism evidence="1 2">
    <name type="scientific">Mucilaginibacter psychrotolerans</name>
    <dbReference type="NCBI Taxonomy" id="1524096"/>
    <lineage>
        <taxon>Bacteria</taxon>
        <taxon>Pseudomonadati</taxon>
        <taxon>Bacteroidota</taxon>
        <taxon>Sphingobacteriia</taxon>
        <taxon>Sphingobacteriales</taxon>
        <taxon>Sphingobacteriaceae</taxon>
        <taxon>Mucilaginibacter</taxon>
    </lineage>
</organism>
<reference evidence="1 2" key="1">
    <citation type="journal article" date="2017" name="Int. J. Syst. Evol. Microbiol.">
        <title>Mucilaginibacterpsychrotolerans sp. nov., isolated from peatlands.</title>
        <authorList>
            <person name="Deng Y."/>
            <person name="Shen L."/>
            <person name="Xu B."/>
            <person name="Liu Y."/>
            <person name="Gu Z."/>
            <person name="Liu H."/>
            <person name="Zhou Y."/>
        </authorList>
    </citation>
    <scope>NUCLEOTIDE SEQUENCE [LARGE SCALE GENOMIC DNA]</scope>
    <source>
        <strain evidence="1 2">NH7-4</strain>
    </source>
</reference>
<proteinExistence type="predicted"/>
<comment type="caution">
    <text evidence="1">The sequence shown here is derived from an EMBL/GenBank/DDBJ whole genome shotgun (WGS) entry which is preliminary data.</text>
</comment>
<gene>
    <name evidence="1" type="ORF">E2R66_26615</name>
</gene>
<dbReference type="EMBL" id="SOZE01000049">
    <property type="protein sequence ID" value="TFF33314.1"/>
    <property type="molecule type" value="Genomic_DNA"/>
</dbReference>
<dbReference type="RefSeq" id="WP_133236592.1">
    <property type="nucleotide sequence ID" value="NZ_SOZE01000049.1"/>
</dbReference>
<accession>A0A4Y8S4G8</accession>